<evidence type="ECO:0000256" key="6">
    <source>
        <dbReference type="SAM" id="Phobius"/>
    </source>
</evidence>
<feature type="transmembrane region" description="Helical" evidence="6">
    <location>
        <begin position="117"/>
        <end position="138"/>
    </location>
</feature>
<evidence type="ECO:0000256" key="5">
    <source>
        <dbReference type="ARBA" id="ARBA00023136"/>
    </source>
</evidence>
<name>A0A1T2L4M2_9GAMM</name>
<dbReference type="Proteomes" id="UP000191110">
    <property type="component" value="Unassembled WGS sequence"/>
</dbReference>
<dbReference type="InterPro" id="IPR001123">
    <property type="entry name" value="LeuE-type"/>
</dbReference>
<dbReference type="GO" id="GO:0015171">
    <property type="term" value="F:amino acid transmembrane transporter activity"/>
    <property type="evidence" value="ECO:0007669"/>
    <property type="project" value="TreeGrafter"/>
</dbReference>
<gene>
    <name evidence="7" type="ORF">BOW53_09245</name>
</gene>
<dbReference type="OrthoDB" id="9804822at2"/>
<dbReference type="PANTHER" id="PTHR30086:SF21">
    <property type="entry name" value="TRANSPORT PROTEIN"/>
    <property type="match status" value="1"/>
</dbReference>
<evidence type="ECO:0000256" key="3">
    <source>
        <dbReference type="ARBA" id="ARBA00022692"/>
    </source>
</evidence>
<evidence type="ECO:0000256" key="2">
    <source>
        <dbReference type="ARBA" id="ARBA00022475"/>
    </source>
</evidence>
<organism evidence="7 8">
    <name type="scientific">Solemya pervernicosa gill symbiont</name>
    <dbReference type="NCBI Taxonomy" id="642797"/>
    <lineage>
        <taxon>Bacteria</taxon>
        <taxon>Pseudomonadati</taxon>
        <taxon>Pseudomonadota</taxon>
        <taxon>Gammaproteobacteria</taxon>
        <taxon>sulfur-oxidizing symbionts</taxon>
    </lineage>
</organism>
<dbReference type="AlphaFoldDB" id="A0A1T2L4M2"/>
<dbReference type="PANTHER" id="PTHR30086">
    <property type="entry name" value="ARGININE EXPORTER PROTEIN ARGO"/>
    <property type="match status" value="1"/>
</dbReference>
<dbReference type="RefSeq" id="WP_078483798.1">
    <property type="nucleotide sequence ID" value="NZ_MPRL01000035.1"/>
</dbReference>
<reference evidence="7 8" key="1">
    <citation type="submission" date="2016-11" db="EMBL/GenBank/DDBJ databases">
        <title>Mixed transmission modes and dynamic genome evolution in an obligate animal-bacterial symbiosis.</title>
        <authorList>
            <person name="Russell S.L."/>
            <person name="Corbett-Detig R.B."/>
            <person name="Cavanaugh C.M."/>
        </authorList>
    </citation>
    <scope>NUCLEOTIDE SEQUENCE [LARGE SCALE GENOMIC DNA]</scope>
    <source>
        <strain evidence="7">Sveles-Q1</strain>
    </source>
</reference>
<dbReference type="Pfam" id="PF01810">
    <property type="entry name" value="LysE"/>
    <property type="match status" value="1"/>
</dbReference>
<keyword evidence="5 6" id="KW-0472">Membrane</keyword>
<keyword evidence="4 6" id="KW-1133">Transmembrane helix</keyword>
<feature type="transmembrane region" description="Helical" evidence="6">
    <location>
        <begin position="150"/>
        <end position="169"/>
    </location>
</feature>
<comment type="caution">
    <text evidence="7">The sequence shown here is derived from an EMBL/GenBank/DDBJ whole genome shotgun (WGS) entry which is preliminary data.</text>
</comment>
<protein>
    <recommendedName>
        <fullName evidence="9">Lysine transporter LysE</fullName>
    </recommendedName>
</protein>
<evidence type="ECO:0000313" key="8">
    <source>
        <dbReference type="Proteomes" id="UP000191110"/>
    </source>
</evidence>
<evidence type="ECO:0000256" key="1">
    <source>
        <dbReference type="ARBA" id="ARBA00004651"/>
    </source>
</evidence>
<proteinExistence type="predicted"/>
<dbReference type="GO" id="GO:0005886">
    <property type="term" value="C:plasma membrane"/>
    <property type="evidence" value="ECO:0007669"/>
    <property type="project" value="UniProtKB-SubCell"/>
</dbReference>
<feature type="transmembrane region" description="Helical" evidence="6">
    <location>
        <begin position="181"/>
        <end position="202"/>
    </location>
</feature>
<evidence type="ECO:0000256" key="4">
    <source>
        <dbReference type="ARBA" id="ARBA00022989"/>
    </source>
</evidence>
<keyword evidence="3 6" id="KW-0812">Transmembrane</keyword>
<evidence type="ECO:0008006" key="9">
    <source>
        <dbReference type="Google" id="ProtNLM"/>
    </source>
</evidence>
<feature type="transmembrane region" description="Helical" evidence="6">
    <location>
        <begin position="39"/>
        <end position="64"/>
    </location>
</feature>
<feature type="transmembrane region" description="Helical" evidence="6">
    <location>
        <begin position="6"/>
        <end position="27"/>
    </location>
</feature>
<keyword evidence="8" id="KW-1185">Reference proteome</keyword>
<keyword evidence="2" id="KW-1003">Cell membrane</keyword>
<dbReference type="PIRSF" id="PIRSF006324">
    <property type="entry name" value="LeuE"/>
    <property type="match status" value="1"/>
</dbReference>
<comment type="subcellular location">
    <subcellularLocation>
        <location evidence="1">Cell membrane</location>
        <topology evidence="1">Multi-pass membrane protein</topology>
    </subcellularLocation>
</comment>
<dbReference type="EMBL" id="MPRL01000035">
    <property type="protein sequence ID" value="OOZ40012.1"/>
    <property type="molecule type" value="Genomic_DNA"/>
</dbReference>
<evidence type="ECO:0000313" key="7">
    <source>
        <dbReference type="EMBL" id="OOZ40012.1"/>
    </source>
</evidence>
<sequence length="206" mass="22034">MISTYLILASVTFVAMMSPGPDMMIVVKHSGARTRWPALLCIVGICCGVSVHVAFSILGIAAVIAANATLFSALKLAGAAYLVYIGVKSLLSGGGFQFDATEANGDKNRATPFRDGLLCNVLNPKVTIFIMAIFSQLIELATPTFDKALYGAFLTLEVFVVWNLFVSFVRTRLVPGVIQKFQVTIDRVVGVLLIGFGGALALERAR</sequence>
<accession>A0A1T2L4M2</accession>